<dbReference type="InterPro" id="IPR001789">
    <property type="entry name" value="Sig_transdc_resp-reg_receiver"/>
</dbReference>
<dbReference type="GO" id="GO:0000160">
    <property type="term" value="P:phosphorelay signal transduction system"/>
    <property type="evidence" value="ECO:0007669"/>
    <property type="project" value="InterPro"/>
</dbReference>
<dbReference type="RefSeq" id="WP_111536047.1">
    <property type="nucleotide sequence ID" value="NZ_QKZL01000003.1"/>
</dbReference>
<reference evidence="4 5" key="1">
    <citation type="submission" date="2018-06" db="EMBL/GenBank/DDBJ databases">
        <title>Genomic Encyclopedia of Archaeal and Bacterial Type Strains, Phase II (KMG-II): from individual species to whole genera.</title>
        <authorList>
            <person name="Goeker M."/>
        </authorList>
    </citation>
    <scope>NUCLEOTIDE SEQUENCE [LARGE SCALE GENOMIC DNA]</scope>
    <source>
        <strain evidence="4 5">DSM 22009</strain>
    </source>
</reference>
<evidence type="ECO:0000259" key="3">
    <source>
        <dbReference type="PROSITE" id="PS50110"/>
    </source>
</evidence>
<comment type="caution">
    <text evidence="4">The sequence shown here is derived from an EMBL/GenBank/DDBJ whole genome shotgun (WGS) entry which is preliminary data.</text>
</comment>
<dbReference type="SUPFAM" id="SSF52172">
    <property type="entry name" value="CheY-like"/>
    <property type="match status" value="1"/>
</dbReference>
<dbReference type="Pfam" id="PF00072">
    <property type="entry name" value="Response_reg"/>
    <property type="match status" value="1"/>
</dbReference>
<dbReference type="Gene3D" id="3.40.50.2300">
    <property type="match status" value="1"/>
</dbReference>
<dbReference type="SMART" id="SM00448">
    <property type="entry name" value="REC"/>
    <property type="match status" value="1"/>
</dbReference>
<dbReference type="InterPro" id="IPR011006">
    <property type="entry name" value="CheY-like_superfamily"/>
</dbReference>
<accession>A0A2W7NDI9</accession>
<organism evidence="4 5">
    <name type="scientific">Palleronia aestuarii</name>
    <dbReference type="NCBI Taxonomy" id="568105"/>
    <lineage>
        <taxon>Bacteria</taxon>
        <taxon>Pseudomonadati</taxon>
        <taxon>Pseudomonadota</taxon>
        <taxon>Alphaproteobacteria</taxon>
        <taxon>Rhodobacterales</taxon>
        <taxon>Roseobacteraceae</taxon>
        <taxon>Palleronia</taxon>
    </lineage>
</organism>
<dbReference type="InterPro" id="IPR050595">
    <property type="entry name" value="Bact_response_regulator"/>
</dbReference>
<evidence type="ECO:0000256" key="1">
    <source>
        <dbReference type="ARBA" id="ARBA00022553"/>
    </source>
</evidence>
<dbReference type="OrthoDB" id="9784719at2"/>
<feature type="modified residue" description="4-aspartylphosphate" evidence="2">
    <location>
        <position position="61"/>
    </location>
</feature>
<dbReference type="PANTHER" id="PTHR44591:SF21">
    <property type="entry name" value="TWO-COMPONENT RESPONSE REGULATOR"/>
    <property type="match status" value="1"/>
</dbReference>
<evidence type="ECO:0000313" key="5">
    <source>
        <dbReference type="Proteomes" id="UP000248916"/>
    </source>
</evidence>
<dbReference type="AlphaFoldDB" id="A0A2W7NDI9"/>
<protein>
    <submittedName>
        <fullName evidence="4">Response regulator receiver domain-containing protein</fullName>
    </submittedName>
</protein>
<keyword evidence="1 2" id="KW-0597">Phosphoprotein</keyword>
<dbReference type="Proteomes" id="UP000248916">
    <property type="component" value="Unassembled WGS sequence"/>
</dbReference>
<name>A0A2W7NDI9_9RHOB</name>
<feature type="domain" description="Response regulatory" evidence="3">
    <location>
        <begin position="11"/>
        <end position="124"/>
    </location>
</feature>
<sequence>MSRLPDPPRYAVLVVENDPVIRAEAMDLAIEAGFKAYGARDAERAIRALERHDEIRICFTDVDMPGSCDGVRLAAAVRERWPPVEFIIVSSQAKATPDEMPARSVAFSKPYDPTEILHALGNFGRRIQA</sequence>
<keyword evidence="5" id="KW-1185">Reference proteome</keyword>
<dbReference type="PROSITE" id="PS50110">
    <property type="entry name" value="RESPONSE_REGULATORY"/>
    <property type="match status" value="1"/>
</dbReference>
<evidence type="ECO:0000313" key="4">
    <source>
        <dbReference type="EMBL" id="PZX18218.1"/>
    </source>
</evidence>
<dbReference type="EMBL" id="QKZL01000003">
    <property type="protein sequence ID" value="PZX18218.1"/>
    <property type="molecule type" value="Genomic_DNA"/>
</dbReference>
<gene>
    <name evidence="4" type="ORF">LX81_00847</name>
</gene>
<proteinExistence type="predicted"/>
<evidence type="ECO:0000256" key="2">
    <source>
        <dbReference type="PROSITE-ProRule" id="PRU00169"/>
    </source>
</evidence>
<dbReference type="PANTHER" id="PTHR44591">
    <property type="entry name" value="STRESS RESPONSE REGULATOR PROTEIN 1"/>
    <property type="match status" value="1"/>
</dbReference>